<dbReference type="SMART" id="SM00544">
    <property type="entry name" value="MA3"/>
    <property type="match status" value="1"/>
</dbReference>
<keyword evidence="11" id="KW-1185">Reference proteome</keyword>
<name>A0A2G8L2X0_STIJA</name>
<feature type="region of interest" description="Disordered" evidence="7">
    <location>
        <begin position="245"/>
        <end position="302"/>
    </location>
</feature>
<dbReference type="Pfam" id="PF02847">
    <property type="entry name" value="MA3"/>
    <property type="match status" value="1"/>
</dbReference>
<comment type="similarity">
    <text evidence="1">Belongs to the eukaryotic initiation factor 4G family.</text>
</comment>
<accession>A0A2G8L2X0</accession>
<dbReference type="Pfam" id="PF02020">
    <property type="entry name" value="W2"/>
    <property type="match status" value="1"/>
</dbReference>
<keyword evidence="5" id="KW-0648">Protein biosynthesis</keyword>
<evidence type="ECO:0000313" key="10">
    <source>
        <dbReference type="EMBL" id="PIK54598.1"/>
    </source>
</evidence>
<feature type="compositionally biased region" description="Polar residues" evidence="7">
    <location>
        <begin position="574"/>
        <end position="592"/>
    </location>
</feature>
<keyword evidence="3" id="KW-0597">Phosphoprotein</keyword>
<evidence type="ECO:0000313" key="11">
    <source>
        <dbReference type="Proteomes" id="UP000230750"/>
    </source>
</evidence>
<organism evidence="10 11">
    <name type="scientific">Stichopus japonicus</name>
    <name type="common">Sea cucumber</name>
    <dbReference type="NCBI Taxonomy" id="307972"/>
    <lineage>
        <taxon>Eukaryota</taxon>
        <taxon>Metazoa</taxon>
        <taxon>Echinodermata</taxon>
        <taxon>Eleutherozoa</taxon>
        <taxon>Echinozoa</taxon>
        <taxon>Holothuroidea</taxon>
        <taxon>Aspidochirotacea</taxon>
        <taxon>Aspidochirotida</taxon>
        <taxon>Stichopodidae</taxon>
        <taxon>Apostichopus</taxon>
    </lineage>
</organism>
<feature type="domain" description="MI" evidence="9">
    <location>
        <begin position="1204"/>
        <end position="1326"/>
    </location>
</feature>
<dbReference type="InterPro" id="IPR003307">
    <property type="entry name" value="W2_domain"/>
</dbReference>
<feature type="compositionally biased region" description="Basic and acidic residues" evidence="7">
    <location>
        <begin position="1180"/>
        <end position="1193"/>
    </location>
</feature>
<feature type="compositionally biased region" description="Basic and acidic residues" evidence="7">
    <location>
        <begin position="737"/>
        <end position="749"/>
    </location>
</feature>
<reference evidence="10 11" key="1">
    <citation type="journal article" date="2017" name="PLoS Biol.">
        <title>The sea cucumber genome provides insights into morphological evolution and visceral regeneration.</title>
        <authorList>
            <person name="Zhang X."/>
            <person name="Sun L."/>
            <person name="Yuan J."/>
            <person name="Sun Y."/>
            <person name="Gao Y."/>
            <person name="Zhang L."/>
            <person name="Li S."/>
            <person name="Dai H."/>
            <person name="Hamel J.F."/>
            <person name="Liu C."/>
            <person name="Yu Y."/>
            <person name="Liu S."/>
            <person name="Lin W."/>
            <person name="Guo K."/>
            <person name="Jin S."/>
            <person name="Xu P."/>
            <person name="Storey K.B."/>
            <person name="Huan P."/>
            <person name="Zhang T."/>
            <person name="Zhou Y."/>
            <person name="Zhang J."/>
            <person name="Lin C."/>
            <person name="Li X."/>
            <person name="Xing L."/>
            <person name="Huo D."/>
            <person name="Sun M."/>
            <person name="Wang L."/>
            <person name="Mercier A."/>
            <person name="Li F."/>
            <person name="Yang H."/>
            <person name="Xiang J."/>
        </authorList>
    </citation>
    <scope>NUCLEOTIDE SEQUENCE [LARGE SCALE GENOMIC DNA]</scope>
    <source>
        <strain evidence="10">Shaxun</strain>
        <tissue evidence="10">Muscle</tissue>
    </source>
</reference>
<dbReference type="FunFam" id="1.25.40.180:FF:000003">
    <property type="entry name" value="Putative eukaryotic translation initiation factor 4 gamma 1"/>
    <property type="match status" value="1"/>
</dbReference>
<dbReference type="FunFam" id="1.25.40.180:FF:000001">
    <property type="entry name" value="Eukaryotic translation initiation factor 4 gamma, 3, putative"/>
    <property type="match status" value="1"/>
</dbReference>
<keyword evidence="2 10" id="KW-0396">Initiation factor</keyword>
<dbReference type="PANTHER" id="PTHR23253">
    <property type="entry name" value="EUKARYOTIC TRANSLATION INITIATION FACTOR 4 GAMMA"/>
    <property type="match status" value="1"/>
</dbReference>
<dbReference type="STRING" id="307972.A0A2G8L2X0"/>
<feature type="compositionally biased region" description="Basic and acidic residues" evidence="7">
    <location>
        <begin position="258"/>
        <end position="274"/>
    </location>
</feature>
<feature type="compositionally biased region" description="Polar residues" evidence="7">
    <location>
        <begin position="280"/>
        <end position="292"/>
    </location>
</feature>
<evidence type="ECO:0000256" key="7">
    <source>
        <dbReference type="SAM" id="MobiDB-lite"/>
    </source>
</evidence>
<evidence type="ECO:0000256" key="2">
    <source>
        <dbReference type="ARBA" id="ARBA00022540"/>
    </source>
</evidence>
<dbReference type="EMBL" id="MRZV01000242">
    <property type="protein sequence ID" value="PIK54598.1"/>
    <property type="molecule type" value="Genomic_DNA"/>
</dbReference>
<dbReference type="InterPro" id="IPR016024">
    <property type="entry name" value="ARM-type_fold"/>
</dbReference>
<comment type="caution">
    <text evidence="10">The sequence shown here is derived from an EMBL/GenBank/DDBJ whole genome shotgun (WGS) entry which is preliminary data.</text>
</comment>
<dbReference type="Pfam" id="PF02854">
    <property type="entry name" value="MIF4G"/>
    <property type="match status" value="1"/>
</dbReference>
<dbReference type="InterPro" id="IPR003891">
    <property type="entry name" value="Initiation_fac_eIF4g_MI"/>
</dbReference>
<keyword evidence="6" id="KW-0175">Coiled coil</keyword>
<sequence>MGLLWVVADNHLQSVALHTIFFLQPQQRHHGQVPSNSSGVPSPSASPGARRTPPHDMSKQGVRHSGQQPMSVNHQQALLYRMQPQAGQMHSMGFGIPSAAAPRTAPMQPASAPAIAPGSAGPRIMQHGTASGAPFGMQNPSFVPQHTMMPPAMYTSRTSNQYPQAAPPFSFPYFPATQSVQQNQGYYPPASQIPQVSYSPQAMQTQPPQSRNERKKKILRIQDPTSGEDLTESILRDGVVIPASSQVAGAGPSSSPPQHKEPESQQVQENRRIQAEFLTKVSQVASDPGSSELSKRAQLEDGAQPKGLVLAQIETSSPVFTPAVPAQINKPPVTTEEPSADASPPSAAASEAMPSEQVVVSDPKQEEQQVEEVAVESTPPTTEEEPVPVPVDDTKVIVEAPKLEKPEPVKETDVQTTELSVTKLAADNKKGKKKKFQELDNKPQQVDMYEAFRSTESEVTEQTAAPIEEEPVASVVTPATVPSTEAEAPAVVVATEPKVEEAKEEDVKMEEAQEVEKSGADEEGNVVKEEQPTVSANVPEVETVKPEVKEQPPVFKEPAPVAPIAALPKEEAKTNNISEPPASSSKAATENATVEKVSKEETNEKVEDENAKNKEGEPKPEDNKIGLKYTYRDDQWSPLNQEGKKQYDRTFLLQFQPDCTSKPQGLPDIPDIVLEKADVRPHLDAKSMTSKGPDNLFMPTYMKSPRMNQQAPSFPQGNKRQSKERKIISRPSASQEETLKRSENAWKPDSKKKKKDSEDKDDDAELLRSFKSILNKLTPQNFQKLMNQTMQLPINTEERLTGVIDLVFEKAIMEPGFSQAYANMCRVMQNIEVTKADGSKVQFRKLIIIKCQKQFERQRSDEKIEMEKKRIAALSAKEQEEAQAELEYQQMIAKKQIIGNIRFIGELFKLSLLTEKIMQGCIFLLLKAKDEESLECMSKLVSTIGQSLDHQKGKALMDQYFNQVDKIIKEKKISSRIRFMLHDLKDLRDNNWKPRRNEAKPVMIDQIRKEAEMEKQKREQEQLTSRLAPRQSSKRPQGSMEKYQEDGGWNTVSGNRSTKQNVIENPAKLKITRQTIDDNVQLGPGGRPGSLGGWGKGSSGGGGKSSSGSSEAKISQGNRFMMLGEDKQQSRSMLPPSARDNKGRSSSGSKRSREREIDRSRERQSAIADTQRFTGSLKSRSNELDRNQEKRVEPPAAVALSEEEYEKRSRSTIKEFVSIKDFKEAITCLEELKSPKLQHVFVRVAIEDVLEKSSGMRESVGRLFHRLLQTSTISVEQFNDGLNEILEFAEDMEIDIPLYWTYLGEIIGAMAAEGATNFAFLRDVVQKIPREGKSAECMAEILKAGVNLTSETHMAKIWKTSNFTWSLFLPSGTNIQEFVKNKKVSFTEQPVERVSQSTPKEETRIGNFQRDLILQFQNESLTNDEVFDFIEKSIPPDVRKTKEFIRALVSAVCFGAVKGEGTNSRGDHELLKKRSVLMQRYIDSDAKLELQALFAVQHLNYSLENPPGLLRLYFDVLYDEDVISEETFYSWRESDDAAEKTGKGIALKSVTSFYTWLEESDPPN</sequence>
<feature type="compositionally biased region" description="Polar residues" evidence="7">
    <location>
        <begin position="1167"/>
        <end position="1179"/>
    </location>
</feature>
<keyword evidence="4" id="KW-0810">Translation regulation</keyword>
<feature type="compositionally biased region" description="Low complexity" evidence="7">
    <location>
        <begin position="336"/>
        <end position="356"/>
    </location>
</feature>
<protein>
    <submittedName>
        <fullName evidence="10">Eukaryotic initiation factor 4G</fullName>
    </submittedName>
</protein>
<feature type="region of interest" description="Disordered" evidence="7">
    <location>
        <begin position="28"/>
        <end position="70"/>
    </location>
</feature>
<feature type="region of interest" description="Disordered" evidence="7">
    <location>
        <begin position="487"/>
        <end position="643"/>
    </location>
</feature>
<feature type="region of interest" description="Disordered" evidence="7">
    <location>
        <begin position="199"/>
        <end position="233"/>
    </location>
</feature>
<feature type="compositionally biased region" description="Low complexity" evidence="7">
    <location>
        <begin position="487"/>
        <end position="496"/>
    </location>
</feature>
<proteinExistence type="inferred from homology"/>
<feature type="compositionally biased region" description="Basic and acidic residues" evidence="7">
    <location>
        <begin position="497"/>
        <end position="531"/>
    </location>
</feature>
<gene>
    <name evidence="10" type="ORF">BSL78_08487</name>
</gene>
<dbReference type="SMART" id="SM00543">
    <property type="entry name" value="MIF4G"/>
    <property type="match status" value="1"/>
</dbReference>
<dbReference type="GO" id="GO:0006417">
    <property type="term" value="P:regulation of translation"/>
    <property type="evidence" value="ECO:0007669"/>
    <property type="project" value="UniProtKB-KW"/>
</dbReference>
<feature type="coiled-coil region" evidence="6">
    <location>
        <begin position="857"/>
        <end position="894"/>
    </location>
</feature>
<feature type="region of interest" description="Disordered" evidence="7">
    <location>
        <begin position="454"/>
        <end position="475"/>
    </location>
</feature>
<dbReference type="PANTHER" id="PTHR23253:SF78">
    <property type="entry name" value="EUKARYOTIC TRANSLATION INITIATION FACTOR 4G1, ISOFORM B-RELATED"/>
    <property type="match status" value="1"/>
</dbReference>
<dbReference type="OrthoDB" id="514777at2759"/>
<feature type="compositionally biased region" description="Polar residues" evidence="7">
    <location>
        <begin position="1050"/>
        <end position="1063"/>
    </location>
</feature>
<evidence type="ECO:0000256" key="5">
    <source>
        <dbReference type="ARBA" id="ARBA00022917"/>
    </source>
</evidence>
<feature type="compositionally biased region" description="Low complexity" evidence="7">
    <location>
        <begin position="33"/>
        <end position="51"/>
    </location>
</feature>
<dbReference type="GO" id="GO:0003743">
    <property type="term" value="F:translation initiation factor activity"/>
    <property type="evidence" value="ECO:0007669"/>
    <property type="project" value="UniProtKB-KW"/>
</dbReference>
<feature type="compositionally biased region" description="Basic and acidic residues" evidence="7">
    <location>
        <begin position="1151"/>
        <end position="1164"/>
    </location>
</feature>
<dbReference type="SUPFAM" id="SSF48371">
    <property type="entry name" value="ARM repeat"/>
    <property type="match status" value="3"/>
</dbReference>
<feature type="compositionally biased region" description="Basic and acidic residues" evidence="7">
    <location>
        <begin position="596"/>
        <end position="635"/>
    </location>
</feature>
<evidence type="ECO:0000259" key="8">
    <source>
        <dbReference type="PROSITE" id="PS51363"/>
    </source>
</evidence>
<dbReference type="Proteomes" id="UP000230750">
    <property type="component" value="Unassembled WGS sequence"/>
</dbReference>
<evidence type="ECO:0000256" key="3">
    <source>
        <dbReference type="ARBA" id="ARBA00022553"/>
    </source>
</evidence>
<evidence type="ECO:0000259" key="9">
    <source>
        <dbReference type="PROSITE" id="PS51366"/>
    </source>
</evidence>
<feature type="compositionally biased region" description="Polar residues" evidence="7">
    <location>
        <begin position="1022"/>
        <end position="1036"/>
    </location>
</feature>
<dbReference type="Gene3D" id="1.25.40.180">
    <property type="match status" value="3"/>
</dbReference>
<dbReference type="GO" id="GO:0003729">
    <property type="term" value="F:mRNA binding"/>
    <property type="evidence" value="ECO:0007669"/>
    <property type="project" value="TreeGrafter"/>
</dbReference>
<feature type="compositionally biased region" description="Polar residues" evidence="7">
    <location>
        <begin position="706"/>
        <end position="719"/>
    </location>
</feature>
<dbReference type="InterPro" id="IPR003890">
    <property type="entry name" value="MIF4G-like_typ-3"/>
</dbReference>
<dbReference type="GO" id="GO:0016281">
    <property type="term" value="C:eukaryotic translation initiation factor 4F complex"/>
    <property type="evidence" value="ECO:0007669"/>
    <property type="project" value="TreeGrafter"/>
</dbReference>
<dbReference type="PROSITE" id="PS51366">
    <property type="entry name" value="MI"/>
    <property type="match status" value="1"/>
</dbReference>
<feature type="domain" description="W2" evidence="8">
    <location>
        <begin position="1398"/>
        <end position="1564"/>
    </location>
</feature>
<feature type="region of interest" description="Disordered" evidence="7">
    <location>
        <begin position="680"/>
        <end position="763"/>
    </location>
</feature>
<feature type="region of interest" description="Disordered" evidence="7">
    <location>
        <begin position="318"/>
        <end position="393"/>
    </location>
</feature>
<evidence type="ECO:0000256" key="6">
    <source>
        <dbReference type="SAM" id="Coils"/>
    </source>
</evidence>
<feature type="compositionally biased region" description="Polar residues" evidence="7">
    <location>
        <begin position="199"/>
        <end position="210"/>
    </location>
</feature>
<evidence type="ECO:0000256" key="4">
    <source>
        <dbReference type="ARBA" id="ARBA00022845"/>
    </source>
</evidence>
<feature type="region of interest" description="Disordered" evidence="7">
    <location>
        <begin position="1127"/>
        <end position="1198"/>
    </location>
</feature>
<dbReference type="CDD" id="cd11559">
    <property type="entry name" value="W2_eIF4G1_like"/>
    <property type="match status" value="1"/>
</dbReference>
<dbReference type="FunFam" id="1.25.40.180:FF:000042">
    <property type="entry name" value="Eukaryotic translation initiation factor 4 gamma"/>
    <property type="match status" value="1"/>
</dbReference>
<dbReference type="SMART" id="SM00515">
    <property type="entry name" value="eIF5C"/>
    <property type="match status" value="1"/>
</dbReference>
<feature type="region of interest" description="Disordered" evidence="7">
    <location>
        <begin position="1012"/>
        <end position="1113"/>
    </location>
</feature>
<feature type="compositionally biased region" description="Gly residues" evidence="7">
    <location>
        <begin position="1083"/>
        <end position="1105"/>
    </location>
</feature>
<evidence type="ECO:0000256" key="1">
    <source>
        <dbReference type="ARBA" id="ARBA00005775"/>
    </source>
</evidence>
<feature type="compositionally biased region" description="Basic and acidic residues" evidence="7">
    <location>
        <begin position="1012"/>
        <end position="1021"/>
    </location>
</feature>
<dbReference type="PROSITE" id="PS51363">
    <property type="entry name" value="W2"/>
    <property type="match status" value="1"/>
</dbReference>
<feature type="compositionally biased region" description="Polar residues" evidence="7">
    <location>
        <begin position="245"/>
        <end position="257"/>
    </location>
</feature>